<dbReference type="AlphaFoldDB" id="A0AAU7JHL6"/>
<sequence>MSARLRIGYIPLVDATLLLAAERFGFAAAEGLELELVPEVSWANIRDKLNLGILDAAHMLAPSAIAASLGLGQVKSALVAPVALNLNGNAITISTSLRAEMDDLLDGDPADPAVTAAALGRIARGRLRNGLPQITLGHVFPFSTHHYQLRLWLRSGGVDPDQDVNLVVLPPPFMADSLKNGQLEGFCVGAPWNSIAVASGHAVMLHLGCDIVPDAPEKVLALRAEWQARHAEPTARLIRAVRRSAQWLTQPDSKRPAASMLADTGLFGASEELLLAILRGSLVTSPGADPRPAPDYIRLGPETLAPDPAHAAWLVDRMAEAGQLANAREAREMAAATYRPDLFAAATAG</sequence>
<evidence type="ECO:0000313" key="6">
    <source>
        <dbReference type="EMBL" id="XBO39886.1"/>
    </source>
</evidence>
<evidence type="ECO:0000256" key="1">
    <source>
        <dbReference type="ARBA" id="ARBA00004308"/>
    </source>
</evidence>
<accession>A0AAU7JHL6</accession>
<gene>
    <name evidence="6" type="ORF">ABEG18_03650</name>
</gene>
<keyword evidence="5" id="KW-0472">Membrane</keyword>
<dbReference type="Gene3D" id="3.40.190.10">
    <property type="entry name" value="Periplasmic binding protein-like II"/>
    <property type="match status" value="2"/>
</dbReference>
<dbReference type="PANTHER" id="PTHR30024">
    <property type="entry name" value="ALIPHATIC SULFONATES-BINDING PROTEIN-RELATED"/>
    <property type="match status" value="1"/>
</dbReference>
<dbReference type="RefSeq" id="WP_406856738.1">
    <property type="nucleotide sequence ID" value="NZ_CP157484.1"/>
</dbReference>
<keyword evidence="3" id="KW-1003">Cell membrane</keyword>
<organism evidence="6">
    <name type="scientific">Alsobacter sp. KACC 23698</name>
    <dbReference type="NCBI Taxonomy" id="3149229"/>
    <lineage>
        <taxon>Bacteria</taxon>
        <taxon>Pseudomonadati</taxon>
        <taxon>Pseudomonadota</taxon>
        <taxon>Alphaproteobacteria</taxon>
        <taxon>Hyphomicrobiales</taxon>
        <taxon>Alsobacteraceae</taxon>
        <taxon>Alsobacter</taxon>
    </lineage>
</organism>
<name>A0AAU7JHL6_9HYPH</name>
<dbReference type="CDD" id="cd13553">
    <property type="entry name" value="PBP2_NrtA_CpmA_like"/>
    <property type="match status" value="1"/>
</dbReference>
<protein>
    <submittedName>
        <fullName evidence="6">CmpA/NrtA family ABC transporter substrate-binding protein</fullName>
    </submittedName>
</protein>
<comment type="subcellular location">
    <subcellularLocation>
        <location evidence="1">Endomembrane system</location>
    </subcellularLocation>
</comment>
<keyword evidence="4" id="KW-0997">Cell inner membrane</keyword>
<dbReference type="InterPro" id="IPR044527">
    <property type="entry name" value="NrtA/CpmA_ABC-bd_dom"/>
</dbReference>
<dbReference type="SUPFAM" id="SSF53850">
    <property type="entry name" value="Periplasmic binding protein-like II"/>
    <property type="match status" value="1"/>
</dbReference>
<dbReference type="PANTHER" id="PTHR30024:SF43">
    <property type="entry name" value="BLL4572 PROTEIN"/>
    <property type="match status" value="1"/>
</dbReference>
<evidence type="ECO:0000256" key="4">
    <source>
        <dbReference type="ARBA" id="ARBA00022519"/>
    </source>
</evidence>
<proteinExistence type="predicted"/>
<evidence type="ECO:0000256" key="5">
    <source>
        <dbReference type="ARBA" id="ARBA00023136"/>
    </source>
</evidence>
<keyword evidence="2" id="KW-0813">Transport</keyword>
<reference evidence="6" key="1">
    <citation type="submission" date="2024-05" db="EMBL/GenBank/DDBJ databases">
        <authorList>
            <person name="Kim S."/>
            <person name="Heo J."/>
            <person name="Choi H."/>
            <person name="Choi Y."/>
            <person name="Kwon S.-W."/>
            <person name="Kim Y."/>
        </authorList>
    </citation>
    <scope>NUCLEOTIDE SEQUENCE</scope>
    <source>
        <strain evidence="6">KACC 23698</strain>
    </source>
</reference>
<dbReference type="EMBL" id="CP157484">
    <property type="protein sequence ID" value="XBO39886.1"/>
    <property type="molecule type" value="Genomic_DNA"/>
</dbReference>
<evidence type="ECO:0000256" key="3">
    <source>
        <dbReference type="ARBA" id="ARBA00022475"/>
    </source>
</evidence>
<dbReference type="Pfam" id="PF13379">
    <property type="entry name" value="NMT1_2"/>
    <property type="match status" value="1"/>
</dbReference>
<evidence type="ECO:0000256" key="2">
    <source>
        <dbReference type="ARBA" id="ARBA00022448"/>
    </source>
</evidence>
<dbReference type="GO" id="GO:0012505">
    <property type="term" value="C:endomembrane system"/>
    <property type="evidence" value="ECO:0007669"/>
    <property type="project" value="UniProtKB-SubCell"/>
</dbReference>